<dbReference type="Pfam" id="PF09526">
    <property type="entry name" value="DUF2387"/>
    <property type="match status" value="1"/>
</dbReference>
<dbReference type="EMBL" id="NSIT01000060">
    <property type="protein sequence ID" value="PJE79575.1"/>
    <property type="molecule type" value="Genomic_DNA"/>
</dbReference>
<proteinExistence type="predicted"/>
<evidence type="ECO:0000313" key="1">
    <source>
        <dbReference type="EMBL" id="PJE79575.1"/>
    </source>
</evidence>
<reference evidence="1" key="1">
    <citation type="journal article" date="2017" name="Appl. Environ. Microbiol.">
        <title>Molecular characterization of an Endozoicomonas-like organism causing infection in king scallop Pecten maximus L.</title>
        <authorList>
            <person name="Cano I."/>
            <person name="van Aerle R."/>
            <person name="Ross S."/>
            <person name="Verner-Jeffreys D.W."/>
            <person name="Paley R.K."/>
            <person name="Rimmer G."/>
            <person name="Ryder D."/>
            <person name="Hooper P."/>
            <person name="Stone D."/>
            <person name="Feist S.W."/>
        </authorList>
    </citation>
    <scope>NUCLEOTIDE SEQUENCE</scope>
</reference>
<dbReference type="NCBIfam" id="TIGR02443">
    <property type="entry name" value="YheV family putative zinc ribbon protein"/>
    <property type="match status" value="1"/>
</dbReference>
<sequence length="81" mass="9111">MQKKRFIAGAVCPVCQAQDTIRCFTNEQDTIKECVDCGYTELLTENLSPAKNLPTTPVTENEQGQCSKDIIRIINPYEDTK</sequence>
<name>A0A2H9T8K5_9ZZZZ</name>
<comment type="caution">
    <text evidence="1">The sequence shown here is derived from an EMBL/GenBank/DDBJ whole genome shotgun (WGS) entry which is preliminary data.</text>
</comment>
<evidence type="ECO:0008006" key="2">
    <source>
        <dbReference type="Google" id="ProtNLM"/>
    </source>
</evidence>
<gene>
    <name evidence="1" type="ORF">CI610_01445</name>
</gene>
<dbReference type="AlphaFoldDB" id="A0A2H9T8K5"/>
<accession>A0A2H9T8K5</accession>
<dbReference type="InterPro" id="IPR012658">
    <property type="entry name" value="YheV"/>
</dbReference>
<organism evidence="1">
    <name type="scientific">invertebrate metagenome</name>
    <dbReference type="NCBI Taxonomy" id="1711999"/>
    <lineage>
        <taxon>unclassified sequences</taxon>
        <taxon>metagenomes</taxon>
        <taxon>organismal metagenomes</taxon>
    </lineage>
</organism>
<protein>
    <recommendedName>
        <fullName evidence="2">DNA-binding protein</fullName>
    </recommendedName>
</protein>